<sequence length="237" mass="27512">MERSAHRETIEALEASENTYLTLLRGLASVLEMDDVEGLRSMAHIPKDERIKLTGLREQAVELLASRVKVLKERITRKDELLQGYERDLAKLRQAEKLAQHKTSQLDSLVDDVRSKSEEAQYLRESLHRTRDRLDQEKRLNSAVKSKKTFHLERENHSRNGWAKHHCPPEDVMGKAKASKKIIAEKMKRKNYEITTLKTELSTRERDLHGARRRLTQLENTPVSDRDPQEPPAIESH</sequence>
<evidence type="ECO:0000256" key="1">
    <source>
        <dbReference type="SAM" id="Coils"/>
    </source>
</evidence>
<organism evidence="3">
    <name type="scientific">Capitella teleta</name>
    <name type="common">Polychaete worm</name>
    <dbReference type="NCBI Taxonomy" id="283909"/>
    <lineage>
        <taxon>Eukaryota</taxon>
        <taxon>Metazoa</taxon>
        <taxon>Spiralia</taxon>
        <taxon>Lophotrochozoa</taxon>
        <taxon>Annelida</taxon>
        <taxon>Polychaeta</taxon>
        <taxon>Sedentaria</taxon>
        <taxon>Scolecida</taxon>
        <taxon>Capitellidae</taxon>
        <taxon>Capitella</taxon>
    </lineage>
</organism>
<protein>
    <submittedName>
        <fullName evidence="3 4">Uncharacterized protein</fullName>
    </submittedName>
</protein>
<dbReference type="OrthoDB" id="687730at2759"/>
<dbReference type="Proteomes" id="UP000014760">
    <property type="component" value="Unassembled WGS sequence"/>
</dbReference>
<name>R7T369_CAPTE</name>
<dbReference type="AlphaFoldDB" id="R7T369"/>
<accession>R7T369</accession>
<dbReference type="EnsemblMetazoa" id="CapteT174231">
    <property type="protein sequence ID" value="CapteP174231"/>
    <property type="gene ID" value="CapteG174231"/>
</dbReference>
<evidence type="ECO:0000313" key="5">
    <source>
        <dbReference type="Proteomes" id="UP000014760"/>
    </source>
</evidence>
<dbReference type="EMBL" id="AMQN01016094">
    <property type="status" value="NOT_ANNOTATED_CDS"/>
    <property type="molecule type" value="Genomic_DNA"/>
</dbReference>
<keyword evidence="5" id="KW-1185">Reference proteome</keyword>
<evidence type="ECO:0000313" key="4">
    <source>
        <dbReference type="EnsemblMetazoa" id="CapteP174231"/>
    </source>
</evidence>
<evidence type="ECO:0000256" key="2">
    <source>
        <dbReference type="SAM" id="MobiDB-lite"/>
    </source>
</evidence>
<evidence type="ECO:0000313" key="3">
    <source>
        <dbReference type="EMBL" id="ELT87043.1"/>
    </source>
</evidence>
<dbReference type="OMA" id="GHRHEEM"/>
<proteinExistence type="predicted"/>
<reference evidence="4" key="3">
    <citation type="submission" date="2015-06" db="UniProtKB">
        <authorList>
            <consortium name="EnsemblMetazoa"/>
        </authorList>
    </citation>
    <scope>IDENTIFICATION</scope>
</reference>
<feature type="region of interest" description="Disordered" evidence="2">
    <location>
        <begin position="133"/>
        <end position="152"/>
    </location>
</feature>
<feature type="region of interest" description="Disordered" evidence="2">
    <location>
        <begin position="200"/>
        <end position="237"/>
    </location>
</feature>
<feature type="compositionally biased region" description="Basic and acidic residues" evidence="2">
    <location>
        <begin position="201"/>
        <end position="210"/>
    </location>
</feature>
<gene>
    <name evidence="3" type="ORF">CAPTEDRAFT_174231</name>
</gene>
<keyword evidence="1" id="KW-0175">Coiled coil</keyword>
<reference evidence="3 5" key="2">
    <citation type="journal article" date="2013" name="Nature">
        <title>Insights into bilaterian evolution from three spiralian genomes.</title>
        <authorList>
            <person name="Simakov O."/>
            <person name="Marletaz F."/>
            <person name="Cho S.J."/>
            <person name="Edsinger-Gonzales E."/>
            <person name="Havlak P."/>
            <person name="Hellsten U."/>
            <person name="Kuo D.H."/>
            <person name="Larsson T."/>
            <person name="Lv J."/>
            <person name="Arendt D."/>
            <person name="Savage R."/>
            <person name="Osoegawa K."/>
            <person name="de Jong P."/>
            <person name="Grimwood J."/>
            <person name="Chapman J.A."/>
            <person name="Shapiro H."/>
            <person name="Aerts A."/>
            <person name="Otillar R.P."/>
            <person name="Terry A.Y."/>
            <person name="Boore J.L."/>
            <person name="Grigoriev I.V."/>
            <person name="Lindberg D.R."/>
            <person name="Seaver E.C."/>
            <person name="Weisblat D.A."/>
            <person name="Putnam N.H."/>
            <person name="Rokhsar D.S."/>
        </authorList>
    </citation>
    <scope>NUCLEOTIDE SEQUENCE</scope>
    <source>
        <strain evidence="3 5">I ESC-2004</strain>
    </source>
</reference>
<dbReference type="EMBL" id="KB312532">
    <property type="protein sequence ID" value="ELT87043.1"/>
    <property type="molecule type" value="Genomic_DNA"/>
</dbReference>
<dbReference type="HOGENOM" id="CLU_1171606_0_0_1"/>
<feature type="coiled-coil region" evidence="1">
    <location>
        <begin position="68"/>
        <end position="112"/>
    </location>
</feature>
<reference evidence="5" key="1">
    <citation type="submission" date="2012-12" db="EMBL/GenBank/DDBJ databases">
        <authorList>
            <person name="Hellsten U."/>
            <person name="Grimwood J."/>
            <person name="Chapman J.A."/>
            <person name="Shapiro H."/>
            <person name="Aerts A."/>
            <person name="Otillar R.P."/>
            <person name="Terry A.Y."/>
            <person name="Boore J.L."/>
            <person name="Simakov O."/>
            <person name="Marletaz F."/>
            <person name="Cho S.-J."/>
            <person name="Edsinger-Gonzales E."/>
            <person name="Havlak P."/>
            <person name="Kuo D.-H."/>
            <person name="Larsson T."/>
            <person name="Lv J."/>
            <person name="Arendt D."/>
            <person name="Savage R."/>
            <person name="Osoegawa K."/>
            <person name="de Jong P."/>
            <person name="Lindberg D.R."/>
            <person name="Seaver E.C."/>
            <person name="Weisblat D.A."/>
            <person name="Putnam N.H."/>
            <person name="Grigoriev I.V."/>
            <person name="Rokhsar D.S."/>
        </authorList>
    </citation>
    <scope>NUCLEOTIDE SEQUENCE</scope>
    <source>
        <strain evidence="5">I ESC-2004</strain>
    </source>
</reference>